<evidence type="ECO:0000256" key="2">
    <source>
        <dbReference type="ARBA" id="ARBA00022448"/>
    </source>
</evidence>
<dbReference type="GO" id="GO:0015226">
    <property type="term" value="F:carnitine transmembrane transporter activity"/>
    <property type="evidence" value="ECO:0007669"/>
    <property type="project" value="TreeGrafter"/>
</dbReference>
<organism evidence="7">
    <name type="scientific">Pseudomonas marincola</name>
    <dbReference type="NCBI Taxonomy" id="437900"/>
    <lineage>
        <taxon>Bacteria</taxon>
        <taxon>Pseudomonadati</taxon>
        <taxon>Pseudomonadota</taxon>
        <taxon>Gammaproteobacteria</taxon>
        <taxon>Pseudomonadales</taxon>
        <taxon>Pseudomonadaceae</taxon>
        <taxon>Pseudomonas</taxon>
    </lineage>
</organism>
<evidence type="ECO:0000256" key="1">
    <source>
        <dbReference type="ARBA" id="ARBA00004236"/>
    </source>
</evidence>
<keyword evidence="4" id="KW-0472">Membrane</keyword>
<dbReference type="GO" id="GO:0043190">
    <property type="term" value="C:ATP-binding cassette (ABC) transporter complex"/>
    <property type="evidence" value="ECO:0007669"/>
    <property type="project" value="InterPro"/>
</dbReference>
<protein>
    <submittedName>
        <fullName evidence="7">Glycine/betaine ABC transporter substrate-binding protein</fullName>
    </submittedName>
</protein>
<keyword evidence="5" id="KW-0732">Signal</keyword>
<dbReference type="CDD" id="cd13639">
    <property type="entry name" value="PBP2_OpuAC_like"/>
    <property type="match status" value="1"/>
</dbReference>
<dbReference type="GO" id="GO:0031460">
    <property type="term" value="P:glycine betaine transport"/>
    <property type="evidence" value="ECO:0007669"/>
    <property type="project" value="TreeGrafter"/>
</dbReference>
<feature type="signal peptide" evidence="5">
    <location>
        <begin position="1"/>
        <end position="27"/>
    </location>
</feature>
<comment type="subcellular location">
    <subcellularLocation>
        <location evidence="1">Cell membrane</location>
    </subcellularLocation>
</comment>
<name>A0A653E0B1_9PSED</name>
<dbReference type="Gene3D" id="3.10.105.10">
    <property type="entry name" value="Dipeptide-binding Protein, Domain 3"/>
    <property type="match status" value="2"/>
</dbReference>
<reference evidence="7" key="1">
    <citation type="submission" date="2019-02" db="EMBL/GenBank/DDBJ databases">
        <authorList>
            <consortium name="Genoscope - CEA"/>
            <person name="William W."/>
        </authorList>
    </citation>
    <scope>NUCLEOTIDE SEQUENCE [LARGE SCALE GENOMIC DNA]</scope>
    <source>
        <strain evidence="7">YSy11</strain>
    </source>
</reference>
<evidence type="ECO:0000256" key="4">
    <source>
        <dbReference type="ARBA" id="ARBA00023136"/>
    </source>
</evidence>
<gene>
    <name evidence="7" type="ORF">PMYSY11_1029</name>
</gene>
<evidence type="ECO:0000256" key="5">
    <source>
        <dbReference type="SAM" id="SignalP"/>
    </source>
</evidence>
<dbReference type="AlphaFoldDB" id="A0A653E0B1"/>
<evidence type="ECO:0000256" key="3">
    <source>
        <dbReference type="ARBA" id="ARBA00022475"/>
    </source>
</evidence>
<evidence type="ECO:0000259" key="6">
    <source>
        <dbReference type="Pfam" id="PF04069"/>
    </source>
</evidence>
<keyword evidence="3" id="KW-1003">Cell membrane</keyword>
<evidence type="ECO:0000313" key="7">
    <source>
        <dbReference type="EMBL" id="VEV96076.1"/>
    </source>
</evidence>
<dbReference type="PANTHER" id="PTHR47737">
    <property type="entry name" value="GLYCINE BETAINE/PROLINE BETAINE TRANSPORT SYSTEM PERMEASE PROTEIN PROW"/>
    <property type="match status" value="1"/>
</dbReference>
<proteinExistence type="predicted"/>
<dbReference type="SUPFAM" id="SSF53850">
    <property type="entry name" value="Periplasmic binding protein-like II"/>
    <property type="match status" value="1"/>
</dbReference>
<keyword evidence="2" id="KW-0813">Transport</keyword>
<sequence>MGKLKQLCMQGLGVAALAIGLSATAFAADEKPELNIGYVNGWDDSIAVSNVAAEVLRSKLGYDVTLKAVEPAIMWQGVARGDLDVTLSAWLPVTHGEYYKRFKDKVEVLGTNYEGAKIGLIVPEYFAAKSIEDLNAHSEEINGNITGIDAGAGVMRRTEDAIKEYNLDLNLLPSSGPGMAIALARAEKAQKPIVVTGWIPHWMFAKWKLRFLEDPKNVFGDAEHVDTVANPKLASKAPDAAAFLKNISWSGEEVGSVMLAIRDGAKPAEAAKAWVEANPERVAEWLK</sequence>
<dbReference type="EMBL" id="LR215729">
    <property type="protein sequence ID" value="VEV96076.1"/>
    <property type="molecule type" value="Genomic_DNA"/>
</dbReference>
<dbReference type="GO" id="GO:0005275">
    <property type="term" value="F:amine transmembrane transporter activity"/>
    <property type="evidence" value="ECO:0007669"/>
    <property type="project" value="TreeGrafter"/>
</dbReference>
<feature type="domain" description="ABC-type glycine betaine transport system substrate-binding" evidence="6">
    <location>
        <begin position="33"/>
        <end position="276"/>
    </location>
</feature>
<accession>A0A653E0B1</accession>
<dbReference type="InterPro" id="IPR007210">
    <property type="entry name" value="ABC_Gly_betaine_transp_sub-bd"/>
</dbReference>
<dbReference type="GO" id="GO:0015871">
    <property type="term" value="P:choline transport"/>
    <property type="evidence" value="ECO:0007669"/>
    <property type="project" value="TreeGrafter"/>
</dbReference>
<feature type="chain" id="PRO_5025067174" evidence="5">
    <location>
        <begin position="28"/>
        <end position="287"/>
    </location>
</feature>
<dbReference type="RefSeq" id="WP_069898211.1">
    <property type="nucleotide sequence ID" value="NZ_LR215729.2"/>
</dbReference>
<dbReference type="Gene3D" id="3.40.190.100">
    <property type="entry name" value="Glycine betaine-binding periplasmic protein, domain 2"/>
    <property type="match status" value="2"/>
</dbReference>
<dbReference type="PANTHER" id="PTHR47737:SF1">
    <property type="entry name" value="GLYCINE BETAINE_PROLINE BETAINE TRANSPORT SYSTEM PERMEASE PROTEIN PROW"/>
    <property type="match status" value="1"/>
</dbReference>
<dbReference type="Pfam" id="PF04069">
    <property type="entry name" value="OpuAC"/>
    <property type="match status" value="1"/>
</dbReference>